<dbReference type="EMBL" id="MF754111">
    <property type="protein sequence ID" value="ATI19052.1"/>
    <property type="molecule type" value="Genomic_DNA"/>
</dbReference>
<organism evidence="1 2">
    <name type="scientific">Vibrio phage vB_VpaP_KF1</name>
    <dbReference type="NCBI Taxonomy" id="2041472"/>
    <lineage>
        <taxon>Viruses</taxon>
        <taxon>Duplodnaviria</taxon>
        <taxon>Heunggongvirae</taxon>
        <taxon>Uroviricota</taxon>
        <taxon>Caudoviricetes</taxon>
        <taxon>Autographivirales</taxon>
        <taxon>Autoscriptoviridae</taxon>
        <taxon>Maculvirus</taxon>
        <taxon>Maculvirus KF1</taxon>
    </lineage>
</organism>
<name>A0A384WWK1_9CAUD</name>
<reference evidence="1 2" key="1">
    <citation type="submission" date="2017-08" db="EMBL/GenBank/DDBJ databases">
        <title>Complete genome sequence of bacteriophage vB_VpaP_KF1.</title>
        <authorList>
            <person name="Yu J."/>
            <person name="Kwak S.-J."/>
            <person name="Lim J.-A."/>
            <person name="Chang H.-J."/>
        </authorList>
    </citation>
    <scope>NUCLEOTIDE SEQUENCE [LARGE SCALE GENOMIC DNA]</scope>
</reference>
<protein>
    <submittedName>
        <fullName evidence="1">Uncharacterized protein</fullName>
    </submittedName>
</protein>
<evidence type="ECO:0000313" key="1">
    <source>
        <dbReference type="EMBL" id="ATI19052.1"/>
    </source>
</evidence>
<evidence type="ECO:0000313" key="2">
    <source>
        <dbReference type="Proteomes" id="UP000259916"/>
    </source>
</evidence>
<accession>A0A384WWK1</accession>
<proteinExistence type="predicted"/>
<dbReference type="Proteomes" id="UP000259916">
    <property type="component" value="Segment"/>
</dbReference>
<keyword evidence="2" id="KW-1185">Reference proteome</keyword>
<gene>
    <name evidence="1" type="ORF">KF1_030</name>
</gene>
<sequence>MSKFFQPFEAIQLFGVNDPDGYKLLAEQSDNVVERFTVMPAFYSRVASENVDFMGQSGKVFQHLPRYGKNSPQGGDIDTTSAIGKETVSSRHFITNQRSCDDRKLEALFIGLCPEWYSTQVLTAHHQRGMFDSFAGWLNFGWNRGGKAISPRTTLLREKFEAFDGTHRGWVFKACQRIARVHYATNYLNMTDSGYQSVQPDVNGTDSPDRIFAKACDDEIAALIRSKINGLQGLDFDSEMSYEMQVHQLSTYVLNAAKLLGYTHPKLLAFIEEYCANIIFLGADSICKGIRLANVLHECWYRDYDLHFGAPSISGLDGLIVRFLRAWNCFFQNQGVTPVGLIWDGESEVKQITAKPTAVVTAEGRVQIRVILNDLPIPRLYADGSDYRDALQAMKALNSPIHTTIIPAQPEYDHIWHFVYENGPSSCMTDYPYERCPVRVYCHEDNSLGLAVCYRSPRELTVEEFNVLASRGELDTPEFSAKDVFISITGRAVCNVDDKQYVRSYGCNTEGHLMNAGYNHNSNCLDGQELRYIEYPNGTDTVLMPYLDGYEEHVELCEGAKGKYFMVCDGGSDTYEAQSASGYIEINLEECYECDTGTHEDDMCTVYSGGHERRVCENCRDRYYVWVDHDNDYHHQSDVTFSEYTGEYILDDELEVCPLVGPMHEDRMDECAATGKRVFEDRLVDGCLTSEDAATLGVLDEWLDYHREDEDEE</sequence>